<dbReference type="EnsemblMetazoa" id="XM_003387357.3">
    <property type="protein sequence ID" value="XP_003387405.2"/>
    <property type="gene ID" value="LOC100634691"/>
</dbReference>
<evidence type="ECO:0000313" key="4">
    <source>
        <dbReference type="Proteomes" id="UP000007879"/>
    </source>
</evidence>
<name>A0A1X7ULE8_AMPQE</name>
<proteinExistence type="predicted"/>
<dbReference type="STRING" id="400682.A0A1X7ULE8"/>
<dbReference type="CDD" id="cd00154">
    <property type="entry name" value="Rab"/>
    <property type="match status" value="1"/>
</dbReference>
<reference evidence="4" key="1">
    <citation type="journal article" date="2010" name="Nature">
        <title>The Amphimedon queenslandica genome and the evolution of animal complexity.</title>
        <authorList>
            <person name="Srivastava M."/>
            <person name="Simakov O."/>
            <person name="Chapman J."/>
            <person name="Fahey B."/>
            <person name="Gauthier M.E."/>
            <person name="Mitros T."/>
            <person name="Richards G.S."/>
            <person name="Conaco C."/>
            <person name="Dacre M."/>
            <person name="Hellsten U."/>
            <person name="Larroux C."/>
            <person name="Putnam N.H."/>
            <person name="Stanke M."/>
            <person name="Adamska M."/>
            <person name="Darling A."/>
            <person name="Degnan S.M."/>
            <person name="Oakley T.H."/>
            <person name="Plachetzki D.C."/>
            <person name="Zhai Y."/>
            <person name="Adamski M."/>
            <person name="Calcino A."/>
            <person name="Cummins S.F."/>
            <person name="Goodstein D.M."/>
            <person name="Harris C."/>
            <person name="Jackson D.J."/>
            <person name="Leys S.P."/>
            <person name="Shu S."/>
            <person name="Woodcroft B.J."/>
            <person name="Vervoort M."/>
            <person name="Kosik K.S."/>
            <person name="Manning G."/>
            <person name="Degnan B.M."/>
            <person name="Rokhsar D.S."/>
        </authorList>
    </citation>
    <scope>NUCLEOTIDE SEQUENCE [LARGE SCALE GENOMIC DNA]</scope>
</reference>
<dbReference type="InterPro" id="IPR001806">
    <property type="entry name" value="Small_GTPase"/>
</dbReference>
<dbReference type="PROSITE" id="PS51419">
    <property type="entry name" value="RAB"/>
    <property type="match status" value="1"/>
</dbReference>
<dbReference type="InterPro" id="IPR050227">
    <property type="entry name" value="Rab"/>
</dbReference>
<dbReference type="OrthoDB" id="413584at2759"/>
<dbReference type="KEGG" id="aqu:100634691"/>
<evidence type="ECO:0000313" key="3">
    <source>
        <dbReference type="EnsemblMetazoa" id="Aqu2.1.28805_001"/>
    </source>
</evidence>
<dbReference type="InterPro" id="IPR027417">
    <property type="entry name" value="P-loop_NTPase"/>
</dbReference>
<dbReference type="PROSITE" id="PS51421">
    <property type="entry name" value="RAS"/>
    <property type="match status" value="1"/>
</dbReference>
<evidence type="ECO:0000256" key="1">
    <source>
        <dbReference type="ARBA" id="ARBA00022741"/>
    </source>
</evidence>
<dbReference type="OMA" id="SCANEFE"/>
<evidence type="ECO:0000256" key="2">
    <source>
        <dbReference type="ARBA" id="ARBA00023134"/>
    </source>
</evidence>
<keyword evidence="4" id="KW-1185">Reference proteome</keyword>
<dbReference type="AlphaFoldDB" id="A0A1X7ULE8"/>
<protein>
    <submittedName>
        <fullName evidence="3">Uncharacterized protein</fullName>
    </submittedName>
</protein>
<dbReference type="SUPFAM" id="SSF52540">
    <property type="entry name" value="P-loop containing nucleoside triphosphate hydrolases"/>
    <property type="match status" value="1"/>
</dbReference>
<dbReference type="GO" id="GO:0005525">
    <property type="term" value="F:GTP binding"/>
    <property type="evidence" value="ECO:0007669"/>
    <property type="project" value="UniProtKB-KW"/>
</dbReference>
<dbReference type="SMART" id="SM00173">
    <property type="entry name" value="RAS"/>
    <property type="match status" value="1"/>
</dbReference>
<dbReference type="Gene3D" id="3.40.50.300">
    <property type="entry name" value="P-loop containing nucleotide triphosphate hydrolases"/>
    <property type="match status" value="1"/>
</dbReference>
<dbReference type="Proteomes" id="UP000007879">
    <property type="component" value="Unassembled WGS sequence"/>
</dbReference>
<reference evidence="3" key="2">
    <citation type="submission" date="2017-05" db="UniProtKB">
        <authorList>
            <consortium name="EnsemblMetazoa"/>
        </authorList>
    </citation>
    <scope>IDENTIFICATION</scope>
</reference>
<keyword evidence="1" id="KW-0547">Nucleotide-binding</keyword>
<dbReference type="GO" id="GO:0003924">
    <property type="term" value="F:GTPase activity"/>
    <property type="evidence" value="ECO:0007669"/>
    <property type="project" value="InterPro"/>
</dbReference>
<dbReference type="SMART" id="SM00174">
    <property type="entry name" value="RHO"/>
    <property type="match status" value="1"/>
</dbReference>
<dbReference type="InterPro" id="IPR005225">
    <property type="entry name" value="Small_GTP-bd"/>
</dbReference>
<dbReference type="SMART" id="SM00175">
    <property type="entry name" value="RAB"/>
    <property type="match status" value="1"/>
</dbReference>
<accession>A0A1X7ULE8</accession>
<dbReference type="InParanoid" id="A0A1X7ULE8"/>
<dbReference type="SMART" id="SM00176">
    <property type="entry name" value="RAN"/>
    <property type="match status" value="1"/>
</dbReference>
<dbReference type="PRINTS" id="PR00449">
    <property type="entry name" value="RASTRNSFRMNG"/>
</dbReference>
<sequence length="267" mass="30372">MATQQRSIDTYIKSAYTQSGRWAKQTQFKAEVIQYCRGIQSSNVASSMMMSSKSTKVIIIGAPGIGKTSLLLRYCQDSFESNYKSTIGVDFEVEKCSVLGQSLTLQLWDTAGAERFKGVTTSYFRGANVVVLVFDLTQHDETLEKTKEWLLEARESCANEFELFLVGTKRDAVSEHRFESMMPTVLHYASMHDAELWITSAKTGDNVAELFQRIAIISMENLVMKELSRLRKDEIARQVQLEKSTLIRIKVEDKSSSIDRRRECCLR</sequence>
<gene>
    <name evidence="3" type="primary">100634691</name>
</gene>
<dbReference type="Pfam" id="PF00071">
    <property type="entry name" value="Ras"/>
    <property type="match status" value="1"/>
</dbReference>
<dbReference type="NCBIfam" id="TIGR00231">
    <property type="entry name" value="small_GTP"/>
    <property type="match status" value="1"/>
</dbReference>
<dbReference type="EnsemblMetazoa" id="Aqu2.1.28805_001">
    <property type="protein sequence ID" value="Aqu2.1.28805_001"/>
    <property type="gene ID" value="Aqu2.1.28805"/>
</dbReference>
<dbReference type="PANTHER" id="PTHR47977">
    <property type="entry name" value="RAS-RELATED PROTEIN RAB"/>
    <property type="match status" value="1"/>
</dbReference>
<keyword evidence="2" id="KW-0342">GTP-binding</keyword>
<dbReference type="FunFam" id="3.40.50.300:FF:001329">
    <property type="entry name" value="Small GTP-binding protein, putative"/>
    <property type="match status" value="1"/>
</dbReference>
<organism evidence="3">
    <name type="scientific">Amphimedon queenslandica</name>
    <name type="common">Sponge</name>
    <dbReference type="NCBI Taxonomy" id="400682"/>
    <lineage>
        <taxon>Eukaryota</taxon>
        <taxon>Metazoa</taxon>
        <taxon>Porifera</taxon>
        <taxon>Demospongiae</taxon>
        <taxon>Heteroscleromorpha</taxon>
        <taxon>Haplosclerida</taxon>
        <taxon>Niphatidae</taxon>
        <taxon>Amphimedon</taxon>
    </lineage>
</organism>
<dbReference type="eggNOG" id="KOG0094">
    <property type="taxonomic scope" value="Eukaryota"/>
</dbReference>